<dbReference type="SUPFAM" id="SSF55874">
    <property type="entry name" value="ATPase domain of HSP90 chaperone/DNA topoisomerase II/histidine kinase"/>
    <property type="match status" value="1"/>
</dbReference>
<evidence type="ECO:0000313" key="1">
    <source>
        <dbReference type="EMBL" id="ATZ21530.1"/>
    </source>
</evidence>
<sequence length="540" mass="63115">MSKNIIDLQPSTNIYATYQRYSYKPPYAVAEFVDNSTASYFNNEQKLENFYKKNNKEYSLRIYIIYGTNEKGQRYLRIRDNAMGMELEEFKRAITLANPPEDRQGRNEFGMGLKTAACWFSKKWTVKTSKLGSKNEYNFTLDIEKMSNTNNHNFEMEYETIEVNAGAHYTEIILENLNKYFASKNEKEKLVNHLTGMYRKDILSKKIKIYWIEDKNGEYWTDIEGKRFENDQLKMIEPFDFKEPELRYLKNNEIKGVNEGLLKKEISFSVINPNNSKEYHVYGYVGILKVGSRTNSGFALLRRGRVIEGALADGYRPKELVGDASTFAYQRIIGELNLDNFPVNQAKDSFSWDDGLEEIFKYKLREEIDEYIKIASNLRKVEPAKKVSDINAKLTQESQNKSIQMIQNTIESNILDNNSEFKKVVLEKQENLNSVYSFETVSQTKKLNFMVNDSESPKNWIDIKIDKNENYTVILNIEHKALKPFSEKAEFIIFMKTFTTAYAASLFILENENNSKMIDSRKLTRQINDMLLEYSESETQ</sequence>
<name>A0A2K8P5W7_9MOLU</name>
<reference evidence="1 2" key="1">
    <citation type="submission" date="2017-11" db="EMBL/GenBank/DDBJ databases">
        <title>Genome sequence of Mesoplasma tabanidae BARC 857 (ATCC 49584).</title>
        <authorList>
            <person name="Lo W.-S."/>
            <person name="Kuo C.-H."/>
        </authorList>
    </citation>
    <scope>NUCLEOTIDE SEQUENCE [LARGE SCALE GENOMIC DNA]</scope>
    <source>
        <strain evidence="1 2">BARC 857</strain>
    </source>
</reference>
<organism evidence="1 2">
    <name type="scientific">Mesoplasma tabanidae</name>
    <dbReference type="NCBI Taxonomy" id="219745"/>
    <lineage>
        <taxon>Bacteria</taxon>
        <taxon>Bacillati</taxon>
        <taxon>Mycoplasmatota</taxon>
        <taxon>Mollicutes</taxon>
        <taxon>Entomoplasmatales</taxon>
        <taxon>Entomoplasmataceae</taxon>
        <taxon>Mesoplasma</taxon>
    </lineage>
</organism>
<dbReference type="InterPro" id="IPR036890">
    <property type="entry name" value="HATPase_C_sf"/>
</dbReference>
<dbReference type="Pfam" id="PF13589">
    <property type="entry name" value="HATPase_c_3"/>
    <property type="match status" value="1"/>
</dbReference>
<dbReference type="OrthoDB" id="9813438at2"/>
<dbReference type="AlphaFoldDB" id="A0A2K8P5W7"/>
<dbReference type="EMBL" id="CP024969">
    <property type="protein sequence ID" value="ATZ21530.1"/>
    <property type="molecule type" value="Genomic_DNA"/>
</dbReference>
<dbReference type="Gene3D" id="3.30.565.10">
    <property type="entry name" value="Histidine kinase-like ATPase, C-terminal domain"/>
    <property type="match status" value="1"/>
</dbReference>
<accession>A0A2K8P5W7</accession>
<keyword evidence="2" id="KW-1185">Reference proteome</keyword>
<dbReference type="KEGG" id="mtab:MTABA_v1c03270"/>
<gene>
    <name evidence="1" type="ORF">MTABA_v1c03270</name>
</gene>
<protein>
    <recommendedName>
        <fullName evidence="3">Histidine kinase/HSP90-like ATPase domain-containing protein</fullName>
    </recommendedName>
</protein>
<evidence type="ECO:0008006" key="3">
    <source>
        <dbReference type="Google" id="ProtNLM"/>
    </source>
</evidence>
<proteinExistence type="predicted"/>
<dbReference type="RefSeq" id="WP_100679471.1">
    <property type="nucleotide sequence ID" value="NZ_CP024969.1"/>
</dbReference>
<dbReference type="Proteomes" id="UP000232223">
    <property type="component" value="Chromosome"/>
</dbReference>
<evidence type="ECO:0000313" key="2">
    <source>
        <dbReference type="Proteomes" id="UP000232223"/>
    </source>
</evidence>